<accession>A0A2S8FVX7</accession>
<proteinExistence type="predicted"/>
<dbReference type="Proteomes" id="UP000238322">
    <property type="component" value="Unassembled WGS sequence"/>
</dbReference>
<dbReference type="AlphaFoldDB" id="A0A2S8FVX7"/>
<dbReference type="EMBL" id="PUHY01000006">
    <property type="protein sequence ID" value="PQO36336.1"/>
    <property type="molecule type" value="Genomic_DNA"/>
</dbReference>
<name>A0A2S8FVX7_9BACT</name>
<organism evidence="1 2">
    <name type="scientific">Blastopirellula marina</name>
    <dbReference type="NCBI Taxonomy" id="124"/>
    <lineage>
        <taxon>Bacteria</taxon>
        <taxon>Pseudomonadati</taxon>
        <taxon>Planctomycetota</taxon>
        <taxon>Planctomycetia</taxon>
        <taxon>Pirellulales</taxon>
        <taxon>Pirellulaceae</taxon>
        <taxon>Blastopirellula</taxon>
    </lineage>
</organism>
<reference evidence="1 2" key="1">
    <citation type="submission" date="2018-02" db="EMBL/GenBank/DDBJ databases">
        <title>Comparative genomes isolates from brazilian mangrove.</title>
        <authorList>
            <person name="Araujo J.E."/>
            <person name="Taketani R.G."/>
            <person name="Silva M.C.P."/>
            <person name="Loureco M.V."/>
            <person name="Andreote F.D."/>
        </authorList>
    </citation>
    <scope>NUCLEOTIDE SEQUENCE [LARGE SCALE GENOMIC DNA]</scope>
    <source>
        <strain evidence="1 2">Hex-1 MGV</strain>
    </source>
</reference>
<protein>
    <submittedName>
        <fullName evidence="1">Uncharacterized protein</fullName>
    </submittedName>
</protein>
<comment type="caution">
    <text evidence="1">The sequence shown here is derived from an EMBL/GenBank/DDBJ whole genome shotgun (WGS) entry which is preliminary data.</text>
</comment>
<gene>
    <name evidence="1" type="ORF">C5Y83_10525</name>
</gene>
<evidence type="ECO:0000313" key="2">
    <source>
        <dbReference type="Proteomes" id="UP000238322"/>
    </source>
</evidence>
<evidence type="ECO:0000313" key="1">
    <source>
        <dbReference type="EMBL" id="PQO36336.1"/>
    </source>
</evidence>
<sequence>MLNFAIATALRMTRSESQKCPRQESNLVFKHRKLACESTTLQGLFYAPVSGRACEQFDLPSLLLTETMASKSNSLE</sequence>